<proteinExistence type="predicted"/>
<keyword evidence="3" id="KW-1185">Reference proteome</keyword>
<reference evidence="2 3" key="1">
    <citation type="journal article" date="2017" name="Int. J. Parasitol.">
        <title>The genome of the protozoan parasite Cystoisospora suis and a reverse vaccinology approach to identify vaccine candidates.</title>
        <authorList>
            <person name="Palmieri N."/>
            <person name="Shrestha A."/>
            <person name="Ruttkowski B."/>
            <person name="Beck T."/>
            <person name="Vogl C."/>
            <person name="Tomley F."/>
            <person name="Blake D.P."/>
            <person name="Joachim A."/>
        </authorList>
    </citation>
    <scope>NUCLEOTIDE SEQUENCE [LARGE SCALE GENOMIC DNA]</scope>
    <source>
        <strain evidence="2 3">Wien I</strain>
    </source>
</reference>
<dbReference type="VEuPathDB" id="ToxoDB:CSUI_009680"/>
<gene>
    <name evidence="2" type="ORF">CSUI_009680</name>
</gene>
<dbReference type="RefSeq" id="XP_067918232.1">
    <property type="nucleotide sequence ID" value="XM_068069792.1"/>
</dbReference>
<evidence type="ECO:0000313" key="3">
    <source>
        <dbReference type="Proteomes" id="UP000221165"/>
    </source>
</evidence>
<evidence type="ECO:0008006" key="4">
    <source>
        <dbReference type="Google" id="ProtNLM"/>
    </source>
</evidence>
<dbReference type="EMBL" id="MIGC01005868">
    <property type="protein sequence ID" value="PHJ16504.1"/>
    <property type="molecule type" value="Genomic_DNA"/>
</dbReference>
<sequence length="63" mass="7629">MKKRFSLFFLHLLYLLFLFLEKSIFDEQRELRSLFLDFLLLVYAYLECMYSTSLSFPGVHTPP</sequence>
<keyword evidence="1" id="KW-1133">Transmembrane helix</keyword>
<organism evidence="2 3">
    <name type="scientific">Cystoisospora suis</name>
    <dbReference type="NCBI Taxonomy" id="483139"/>
    <lineage>
        <taxon>Eukaryota</taxon>
        <taxon>Sar</taxon>
        <taxon>Alveolata</taxon>
        <taxon>Apicomplexa</taxon>
        <taxon>Conoidasida</taxon>
        <taxon>Coccidia</taxon>
        <taxon>Eucoccidiorida</taxon>
        <taxon>Eimeriorina</taxon>
        <taxon>Sarcocystidae</taxon>
        <taxon>Cystoisospora</taxon>
    </lineage>
</organism>
<dbReference type="AlphaFoldDB" id="A0A2C6KJB2"/>
<accession>A0A2C6KJB2</accession>
<keyword evidence="1" id="KW-0472">Membrane</keyword>
<protein>
    <recommendedName>
        <fullName evidence="4">Transmembrane protein</fullName>
    </recommendedName>
</protein>
<keyword evidence="1" id="KW-0812">Transmembrane</keyword>
<dbReference type="Proteomes" id="UP000221165">
    <property type="component" value="Unassembled WGS sequence"/>
</dbReference>
<comment type="caution">
    <text evidence="2">The sequence shown here is derived from an EMBL/GenBank/DDBJ whole genome shotgun (WGS) entry which is preliminary data.</text>
</comment>
<feature type="transmembrane region" description="Helical" evidence="1">
    <location>
        <begin position="38"/>
        <end position="59"/>
    </location>
</feature>
<name>A0A2C6KJB2_9APIC</name>
<evidence type="ECO:0000256" key="1">
    <source>
        <dbReference type="SAM" id="Phobius"/>
    </source>
</evidence>
<dbReference type="GeneID" id="94433003"/>
<evidence type="ECO:0000313" key="2">
    <source>
        <dbReference type="EMBL" id="PHJ16504.1"/>
    </source>
</evidence>